<dbReference type="Pfam" id="PF03372">
    <property type="entry name" value="Exo_endo_phos"/>
    <property type="match status" value="1"/>
</dbReference>
<dbReference type="InterPro" id="IPR036691">
    <property type="entry name" value="Endo/exonu/phosph_ase_sf"/>
</dbReference>
<dbReference type="PROSITE" id="PS51435">
    <property type="entry name" value="AP_NUCLEASE_F1_4"/>
    <property type="match status" value="1"/>
</dbReference>
<evidence type="ECO:0000256" key="1">
    <source>
        <dbReference type="ARBA" id="ARBA00001946"/>
    </source>
</evidence>
<evidence type="ECO:0000256" key="2">
    <source>
        <dbReference type="ARBA" id="ARBA00007092"/>
    </source>
</evidence>
<dbReference type="GO" id="GO:0046872">
    <property type="term" value="F:metal ion binding"/>
    <property type="evidence" value="ECO:0007669"/>
    <property type="project" value="UniProtKB-KW"/>
</dbReference>
<dbReference type="InterPro" id="IPR037493">
    <property type="entry name" value="ExoIII-like"/>
</dbReference>
<dbReference type="NCBIfam" id="TIGR00633">
    <property type="entry name" value="xth"/>
    <property type="match status" value="1"/>
</dbReference>
<comment type="caution">
    <text evidence="7">The sequence shown here is derived from an EMBL/GenBank/DDBJ whole genome shotgun (WGS) entry which is preliminary data.</text>
</comment>
<dbReference type="PANTHER" id="PTHR43250">
    <property type="entry name" value="EXODEOXYRIBONUCLEASE III"/>
    <property type="match status" value="1"/>
</dbReference>
<evidence type="ECO:0000259" key="6">
    <source>
        <dbReference type="Pfam" id="PF03372"/>
    </source>
</evidence>
<keyword evidence="5" id="KW-0460">Magnesium</keyword>
<dbReference type="EMBL" id="VSSQ01010261">
    <property type="protein sequence ID" value="MPM43862.1"/>
    <property type="molecule type" value="Genomic_DNA"/>
</dbReference>
<keyword evidence="3" id="KW-0479">Metal-binding</keyword>
<sequence length="301" mass="33464">MRIATHNVNGIRAAQRRGFETWRDERMADVIGLQEVRCPADQLPLEVFGGYHVTYDPGTLAGRNGVALLTREPVAAVRSWGTQALSWAPGTVPVLADVEDDCVLARELRAFVAEGRYLEVDLAGAPVTIASVYVPKGDSPVAPRDRSGSAAAQVRYQRKMAFLAGFARQLRRARLAAAGRGREYVVLGDFNIAHTRRDLRNWRGNQTSAGFLPEEREWFGSIVSPRTLVDVMRQLHPDADGPYSWWSWRGKAFDADTGWRIDYQLATPRLARLATAGQVDKETCYEARISDHAPVVIDYAI</sequence>
<evidence type="ECO:0000256" key="4">
    <source>
        <dbReference type="ARBA" id="ARBA00022801"/>
    </source>
</evidence>
<evidence type="ECO:0000256" key="5">
    <source>
        <dbReference type="ARBA" id="ARBA00022842"/>
    </source>
</evidence>
<protein>
    <submittedName>
        <fullName evidence="7">Exodeoxyribonuclease</fullName>
        <ecNumber evidence="7">3.1.11.2</ecNumber>
    </submittedName>
</protein>
<proteinExistence type="inferred from homology"/>
<dbReference type="SUPFAM" id="SSF56219">
    <property type="entry name" value="DNase I-like"/>
    <property type="match status" value="1"/>
</dbReference>
<dbReference type="EC" id="3.1.11.2" evidence="7"/>
<comment type="cofactor">
    <cofactor evidence="1">
        <name>Mg(2+)</name>
        <dbReference type="ChEBI" id="CHEBI:18420"/>
    </cofactor>
</comment>
<dbReference type="GO" id="GO:0008311">
    <property type="term" value="F:double-stranded DNA 3'-5' DNA exonuclease activity"/>
    <property type="evidence" value="ECO:0007669"/>
    <property type="project" value="UniProtKB-EC"/>
</dbReference>
<reference evidence="7" key="1">
    <citation type="submission" date="2019-08" db="EMBL/GenBank/DDBJ databases">
        <authorList>
            <person name="Kucharzyk K."/>
            <person name="Murdoch R.W."/>
            <person name="Higgins S."/>
            <person name="Loffler F."/>
        </authorList>
    </citation>
    <scope>NUCLEOTIDE SEQUENCE</scope>
</reference>
<comment type="similarity">
    <text evidence="2">Belongs to the DNA repair enzymes AP/ExoA family.</text>
</comment>
<feature type="domain" description="Endonuclease/exonuclease/phosphatase" evidence="6">
    <location>
        <begin position="4"/>
        <end position="292"/>
    </location>
</feature>
<dbReference type="InterPro" id="IPR005135">
    <property type="entry name" value="Endo/exonuclease/phosphatase"/>
</dbReference>
<dbReference type="Gene3D" id="3.60.10.10">
    <property type="entry name" value="Endonuclease/exonuclease/phosphatase"/>
    <property type="match status" value="1"/>
</dbReference>
<dbReference type="GO" id="GO:0006281">
    <property type="term" value="P:DNA repair"/>
    <property type="evidence" value="ECO:0007669"/>
    <property type="project" value="InterPro"/>
</dbReference>
<evidence type="ECO:0000313" key="7">
    <source>
        <dbReference type="EMBL" id="MPM43862.1"/>
    </source>
</evidence>
<name>A0A644ZSN0_9ZZZZ</name>
<evidence type="ECO:0000256" key="3">
    <source>
        <dbReference type="ARBA" id="ARBA00022723"/>
    </source>
</evidence>
<gene>
    <name evidence="7" type="primary">exoA_21</name>
    <name evidence="7" type="ORF">SDC9_90539</name>
</gene>
<dbReference type="PANTHER" id="PTHR43250:SF2">
    <property type="entry name" value="EXODEOXYRIBONUCLEASE III"/>
    <property type="match status" value="1"/>
</dbReference>
<dbReference type="AlphaFoldDB" id="A0A644ZSN0"/>
<organism evidence="7">
    <name type="scientific">bioreactor metagenome</name>
    <dbReference type="NCBI Taxonomy" id="1076179"/>
    <lineage>
        <taxon>unclassified sequences</taxon>
        <taxon>metagenomes</taxon>
        <taxon>ecological metagenomes</taxon>
    </lineage>
</organism>
<accession>A0A644ZSN0</accession>
<keyword evidence="4 7" id="KW-0378">Hydrolase</keyword>
<dbReference type="InterPro" id="IPR004808">
    <property type="entry name" value="AP_endonuc_1"/>
</dbReference>